<evidence type="ECO:0000313" key="2">
    <source>
        <dbReference type="Proteomes" id="UP000677054"/>
    </source>
</evidence>
<sequence>MTGKSMLLEVLGNYGLGVEFGDPYRFQVKEEEGPTDKIASYTFFTRDTQRFPRPITFIDTPGFQRGRLEDDRTLMNDIRGFIHRNHYHGIHAVIYVVTGSQGRLTAEQRMVLGNMAEVLGDESAGISFLFCTFADSRHLPVLESVREVGLRYQKYFVVNSSSYFANEEDEDEPSTDDEEDWMKTKAGSINELLWKVTTENIQEFVGILSTRLIALGWIGNDVAELSRDENDDESHYSIGVIPPLPDEDVSGPNAKILGWIPRGIKRSQRTRYNGILSDSLPLTCGIPQGTVFGPLLFSVMVNDDVQVGAQVFKYVDDKTHPKNSIPEHQPPASDRSQGIKTIIHAQDLKILWSAP</sequence>
<gene>
    <name evidence="1" type="ORF">DSTB1V02_LOCUS4856</name>
</gene>
<accession>A0A7R8XCY0</accession>
<proteinExistence type="predicted"/>
<dbReference type="PANTHER" id="PTHR32046">
    <property type="entry name" value="G DOMAIN-CONTAINING PROTEIN"/>
    <property type="match status" value="1"/>
</dbReference>
<dbReference type="PANTHER" id="PTHR32046:SF11">
    <property type="entry name" value="IMMUNE-ASSOCIATED NUCLEOTIDE-BINDING PROTEIN 10-LIKE"/>
    <property type="match status" value="1"/>
</dbReference>
<dbReference type="EMBL" id="LR900267">
    <property type="protein sequence ID" value="CAD7244978.1"/>
    <property type="molecule type" value="Genomic_DNA"/>
</dbReference>
<evidence type="ECO:0000313" key="1">
    <source>
        <dbReference type="EMBL" id="CAD7244978.1"/>
    </source>
</evidence>
<dbReference type="EMBL" id="CAJPEV010000750">
    <property type="protein sequence ID" value="CAG0888215.1"/>
    <property type="molecule type" value="Genomic_DNA"/>
</dbReference>
<keyword evidence="2" id="KW-1185">Reference proteome</keyword>
<dbReference type="SUPFAM" id="SSF52540">
    <property type="entry name" value="P-loop containing nucleoside triphosphate hydrolases"/>
    <property type="match status" value="1"/>
</dbReference>
<dbReference type="AlphaFoldDB" id="A0A7R8XCY0"/>
<organism evidence="1">
    <name type="scientific">Darwinula stevensoni</name>
    <dbReference type="NCBI Taxonomy" id="69355"/>
    <lineage>
        <taxon>Eukaryota</taxon>
        <taxon>Metazoa</taxon>
        <taxon>Ecdysozoa</taxon>
        <taxon>Arthropoda</taxon>
        <taxon>Crustacea</taxon>
        <taxon>Oligostraca</taxon>
        <taxon>Ostracoda</taxon>
        <taxon>Podocopa</taxon>
        <taxon>Podocopida</taxon>
        <taxon>Darwinulocopina</taxon>
        <taxon>Darwinuloidea</taxon>
        <taxon>Darwinulidae</taxon>
        <taxon>Darwinula</taxon>
    </lineage>
</organism>
<dbReference type="Gene3D" id="3.40.50.300">
    <property type="entry name" value="P-loop containing nucleotide triphosphate hydrolases"/>
    <property type="match status" value="1"/>
</dbReference>
<dbReference type="CDD" id="cd00882">
    <property type="entry name" value="Ras_like_GTPase"/>
    <property type="match status" value="1"/>
</dbReference>
<dbReference type="InterPro" id="IPR027417">
    <property type="entry name" value="P-loop_NTPase"/>
</dbReference>
<reference evidence="1" key="1">
    <citation type="submission" date="2020-11" db="EMBL/GenBank/DDBJ databases">
        <authorList>
            <person name="Tran Van P."/>
        </authorList>
    </citation>
    <scope>NUCLEOTIDE SEQUENCE</scope>
</reference>
<dbReference type="Proteomes" id="UP000677054">
    <property type="component" value="Unassembled WGS sequence"/>
</dbReference>
<name>A0A7R8XCY0_9CRUS</name>
<dbReference type="OrthoDB" id="6382272at2759"/>
<protein>
    <recommendedName>
        <fullName evidence="3">AIG1-type G domain-containing protein</fullName>
    </recommendedName>
</protein>
<evidence type="ECO:0008006" key="3">
    <source>
        <dbReference type="Google" id="ProtNLM"/>
    </source>
</evidence>